<evidence type="ECO:0000256" key="6">
    <source>
        <dbReference type="RuleBase" id="RU003345"/>
    </source>
</evidence>
<evidence type="ECO:0000313" key="8">
    <source>
        <dbReference type="EMBL" id="GGN10220.1"/>
    </source>
</evidence>
<keyword evidence="9" id="KW-1185">Reference proteome</keyword>
<dbReference type="InterPro" id="IPR015590">
    <property type="entry name" value="Aldehyde_DH_dom"/>
</dbReference>
<evidence type="ECO:0000256" key="5">
    <source>
        <dbReference type="PROSITE-ProRule" id="PRU10007"/>
    </source>
</evidence>
<dbReference type="InterPro" id="IPR016163">
    <property type="entry name" value="Ald_DH_C"/>
</dbReference>
<dbReference type="Gene3D" id="3.40.605.10">
    <property type="entry name" value="Aldehyde Dehydrogenase, Chain A, domain 1"/>
    <property type="match status" value="1"/>
</dbReference>
<dbReference type="FunFam" id="3.40.309.10:FF:000009">
    <property type="entry name" value="Aldehyde dehydrogenase A"/>
    <property type="match status" value="1"/>
</dbReference>
<keyword evidence="4" id="KW-0520">NAD</keyword>
<dbReference type="EMBL" id="BMOQ01000002">
    <property type="protein sequence ID" value="GGN10220.1"/>
    <property type="molecule type" value="Genomic_DNA"/>
</dbReference>
<comment type="caution">
    <text evidence="8">The sequence shown here is derived from an EMBL/GenBank/DDBJ whole genome shotgun (WGS) entry which is preliminary data.</text>
</comment>
<dbReference type="PROSITE" id="PS00687">
    <property type="entry name" value="ALDEHYDE_DEHYDR_GLU"/>
    <property type="match status" value="1"/>
</dbReference>
<evidence type="ECO:0000313" key="9">
    <source>
        <dbReference type="Proteomes" id="UP000608850"/>
    </source>
</evidence>
<feature type="active site" evidence="5">
    <location>
        <position position="275"/>
    </location>
</feature>
<dbReference type="Gene3D" id="3.40.309.10">
    <property type="entry name" value="Aldehyde Dehydrogenase, Chain A, domain 2"/>
    <property type="match status" value="1"/>
</dbReference>
<dbReference type="InterPro" id="IPR029510">
    <property type="entry name" value="Ald_DH_CS_GLU"/>
</dbReference>
<evidence type="ECO:0000256" key="2">
    <source>
        <dbReference type="ARBA" id="ARBA00011881"/>
    </source>
</evidence>
<dbReference type="InterPro" id="IPR016162">
    <property type="entry name" value="Ald_DH_N"/>
</dbReference>
<protein>
    <submittedName>
        <fullName evidence="8">Aldehyde dehydrogenase</fullName>
    </submittedName>
</protein>
<dbReference type="InterPro" id="IPR016161">
    <property type="entry name" value="Ald_DH/histidinol_DH"/>
</dbReference>
<reference evidence="8 9" key="1">
    <citation type="journal article" date="2019" name="Int. J. Syst. Evol. Microbiol.">
        <title>The Global Catalogue of Microorganisms (GCM) 10K type strain sequencing project: providing services to taxonomists for standard genome sequencing and annotation.</title>
        <authorList>
            <consortium name="The Broad Institute Genomics Platform"/>
            <consortium name="The Broad Institute Genome Sequencing Center for Infectious Disease"/>
            <person name="Wu L."/>
            <person name="Ma J."/>
        </authorList>
    </citation>
    <scope>NUCLEOTIDE SEQUENCE [LARGE SCALE GENOMIC DNA]</scope>
    <source>
        <strain evidence="8 9">JCM 16331</strain>
    </source>
</reference>
<evidence type="ECO:0000256" key="3">
    <source>
        <dbReference type="ARBA" id="ARBA00023002"/>
    </source>
</evidence>
<sequence length="508" mass="54858">MREIRRVNTKMSDAAPTVEGSEIALDADWNAAYIDGEWRRLEGRERIDVTNPSTGEVITQVPAASRDDVDEAFAAAKEAQVEWENTPLEERASVVRTVAKLLEEYEDEVREILAAEGGSAKSKQDIEWGGSVSFGYDAAQYAYRADGRHAQSQIPGKENIVERKPVGVVGVISPWNVPLKLSFRAVAPAIATGNSVVLKPAEDTSISGGLLLARLFEEAGLPDGVLNVVPGEGATAGDQAASHPDCDVMAFTGSTRAGRIVGKNVVDHFGFPALELGGNNPHVVLEDADLDAAVEAGTFGSFWNQGQVCISINRHIVHESVYDEYAERLAERAAELKVGNPVDDDDVVVGPIINESQRDQMMEYVEETVEAGGEVLTGGEADGLFVEPTVITNVTNDMAAACNEHFGPIVPVIPFSDDEEAVEIANDTEYGLAGSVHSGDLGRARDVSDQIDVGMMHVNDQPVNVEPHMPFGGMKESGIGRYNGEYIIDEFTEVKWTSVQREDRGYPF</sequence>
<name>A0A830GAA6_9EURY</name>
<dbReference type="SUPFAM" id="SSF53720">
    <property type="entry name" value="ALDH-like"/>
    <property type="match status" value="1"/>
</dbReference>
<evidence type="ECO:0000256" key="4">
    <source>
        <dbReference type="ARBA" id="ARBA00023027"/>
    </source>
</evidence>
<evidence type="ECO:0000256" key="1">
    <source>
        <dbReference type="ARBA" id="ARBA00009986"/>
    </source>
</evidence>
<dbReference type="PANTHER" id="PTHR42986">
    <property type="entry name" value="BENZALDEHYDE DEHYDROGENASE YFMT"/>
    <property type="match status" value="1"/>
</dbReference>
<dbReference type="PANTHER" id="PTHR42986:SF1">
    <property type="entry name" value="BENZALDEHYDE DEHYDROGENASE YFMT"/>
    <property type="match status" value="1"/>
</dbReference>
<gene>
    <name evidence="8" type="ORF">GCM10009021_07490</name>
</gene>
<dbReference type="Proteomes" id="UP000608850">
    <property type="component" value="Unassembled WGS sequence"/>
</dbReference>
<proteinExistence type="inferred from homology"/>
<dbReference type="GO" id="GO:0016620">
    <property type="term" value="F:oxidoreductase activity, acting on the aldehyde or oxo group of donors, NAD or NADP as acceptor"/>
    <property type="evidence" value="ECO:0007669"/>
    <property type="project" value="InterPro"/>
</dbReference>
<comment type="subunit">
    <text evidence="2">Homotetramer.</text>
</comment>
<accession>A0A830GAA6</accession>
<evidence type="ECO:0000259" key="7">
    <source>
        <dbReference type="Pfam" id="PF00171"/>
    </source>
</evidence>
<feature type="domain" description="Aldehyde dehydrogenase" evidence="7">
    <location>
        <begin position="38"/>
        <end position="496"/>
    </location>
</feature>
<dbReference type="FunFam" id="3.40.605.10:FF:000007">
    <property type="entry name" value="NAD/NADP-dependent betaine aldehyde dehydrogenase"/>
    <property type="match status" value="1"/>
</dbReference>
<organism evidence="8 9">
    <name type="scientific">Halarchaeum nitratireducens</name>
    <dbReference type="NCBI Taxonomy" id="489913"/>
    <lineage>
        <taxon>Archaea</taxon>
        <taxon>Methanobacteriati</taxon>
        <taxon>Methanobacteriota</taxon>
        <taxon>Stenosarchaea group</taxon>
        <taxon>Halobacteria</taxon>
        <taxon>Halobacteriales</taxon>
        <taxon>Halobacteriaceae</taxon>
    </lineage>
</organism>
<keyword evidence="3 6" id="KW-0560">Oxidoreductase</keyword>
<dbReference type="Pfam" id="PF00171">
    <property type="entry name" value="Aldedh"/>
    <property type="match status" value="1"/>
</dbReference>
<comment type="similarity">
    <text evidence="1 6">Belongs to the aldehyde dehydrogenase family.</text>
</comment>
<dbReference type="AlphaFoldDB" id="A0A830GAA6"/>